<dbReference type="GO" id="GO:0004674">
    <property type="term" value="F:protein serine/threonine kinase activity"/>
    <property type="evidence" value="ECO:0007669"/>
    <property type="project" value="UniProtKB-KW"/>
</dbReference>
<reference evidence="16" key="1">
    <citation type="submission" date="2018-02" db="EMBL/GenBank/DDBJ databases">
        <title>Rhizophora mucronata_Transcriptome.</title>
        <authorList>
            <person name="Meera S.P."/>
            <person name="Sreeshan A."/>
            <person name="Augustine A."/>
        </authorList>
    </citation>
    <scope>NUCLEOTIDE SEQUENCE</scope>
    <source>
        <tissue evidence="16">Leaf</tissue>
    </source>
</reference>
<dbReference type="PROSITE" id="PS00107">
    <property type="entry name" value="PROTEIN_KINASE_ATP"/>
    <property type="match status" value="1"/>
</dbReference>
<dbReference type="Gene3D" id="3.30.200.20">
    <property type="entry name" value="Phosphorylase Kinase, domain 1"/>
    <property type="match status" value="1"/>
</dbReference>
<dbReference type="GO" id="GO:0016020">
    <property type="term" value="C:membrane"/>
    <property type="evidence" value="ECO:0007669"/>
    <property type="project" value="UniProtKB-SubCell"/>
</dbReference>
<dbReference type="FunFam" id="3.30.200.20:FF:000039">
    <property type="entry name" value="receptor-like protein kinase FERONIA"/>
    <property type="match status" value="1"/>
</dbReference>
<dbReference type="CDD" id="cd14066">
    <property type="entry name" value="STKc_IRAK"/>
    <property type="match status" value="1"/>
</dbReference>
<dbReference type="InterPro" id="IPR024788">
    <property type="entry name" value="Malectin-like_Carb-bd_dom"/>
</dbReference>
<keyword evidence="2" id="KW-0723">Serine/threonine-protein kinase</keyword>
<dbReference type="PROSITE" id="PS50011">
    <property type="entry name" value="PROTEIN_KINASE_DOM"/>
    <property type="match status" value="1"/>
</dbReference>
<dbReference type="Pfam" id="PF12819">
    <property type="entry name" value="Malectin_like"/>
    <property type="match status" value="1"/>
</dbReference>
<name>A0A2P2MWG2_RHIMU</name>
<dbReference type="FunFam" id="2.60.120.430:FF:000005">
    <property type="entry name" value="Putative receptor-like protein kinase"/>
    <property type="match status" value="1"/>
</dbReference>
<protein>
    <submittedName>
        <fullName evidence="16">Pto-like kinase OGw family protein</fullName>
    </submittedName>
</protein>
<evidence type="ECO:0000256" key="6">
    <source>
        <dbReference type="ARBA" id="ARBA00022741"/>
    </source>
</evidence>
<evidence type="ECO:0000256" key="1">
    <source>
        <dbReference type="ARBA" id="ARBA00004479"/>
    </source>
</evidence>
<dbReference type="GO" id="GO:0005524">
    <property type="term" value="F:ATP binding"/>
    <property type="evidence" value="ECO:0007669"/>
    <property type="project" value="UniProtKB-UniRule"/>
</dbReference>
<keyword evidence="4 13" id="KW-0812">Transmembrane</keyword>
<feature type="transmembrane region" description="Helical" evidence="13">
    <location>
        <begin position="420"/>
        <end position="442"/>
    </location>
</feature>
<evidence type="ECO:0000256" key="11">
    <source>
        <dbReference type="ARBA" id="ARBA00023180"/>
    </source>
</evidence>
<dbReference type="InterPro" id="IPR001245">
    <property type="entry name" value="Ser-Thr/Tyr_kinase_cat_dom"/>
</dbReference>
<feature type="binding site" evidence="12">
    <location>
        <position position="510"/>
    </location>
    <ligand>
        <name>ATP</name>
        <dbReference type="ChEBI" id="CHEBI:30616"/>
    </ligand>
</feature>
<keyword evidence="3" id="KW-0808">Transferase</keyword>
<keyword evidence="5 14" id="KW-0732">Signal</keyword>
<dbReference type="SUPFAM" id="SSF56112">
    <property type="entry name" value="Protein kinase-like (PK-like)"/>
    <property type="match status" value="1"/>
</dbReference>
<evidence type="ECO:0000256" key="5">
    <source>
        <dbReference type="ARBA" id="ARBA00022729"/>
    </source>
</evidence>
<evidence type="ECO:0000256" key="14">
    <source>
        <dbReference type="SAM" id="SignalP"/>
    </source>
</evidence>
<dbReference type="InterPro" id="IPR000719">
    <property type="entry name" value="Prot_kinase_dom"/>
</dbReference>
<keyword evidence="8 12" id="KW-0067">ATP-binding</keyword>
<evidence type="ECO:0000256" key="8">
    <source>
        <dbReference type="ARBA" id="ARBA00022840"/>
    </source>
</evidence>
<evidence type="ECO:0000259" key="15">
    <source>
        <dbReference type="PROSITE" id="PS50011"/>
    </source>
</evidence>
<dbReference type="InterPro" id="IPR008271">
    <property type="entry name" value="Ser/Thr_kinase_AS"/>
</dbReference>
<feature type="domain" description="Protein kinase" evidence="15">
    <location>
        <begin position="482"/>
        <end position="764"/>
    </location>
</feature>
<organism evidence="16">
    <name type="scientific">Rhizophora mucronata</name>
    <name type="common">Asiatic mangrove</name>
    <dbReference type="NCBI Taxonomy" id="61149"/>
    <lineage>
        <taxon>Eukaryota</taxon>
        <taxon>Viridiplantae</taxon>
        <taxon>Streptophyta</taxon>
        <taxon>Embryophyta</taxon>
        <taxon>Tracheophyta</taxon>
        <taxon>Spermatophyta</taxon>
        <taxon>Magnoliopsida</taxon>
        <taxon>eudicotyledons</taxon>
        <taxon>Gunneridae</taxon>
        <taxon>Pentapetalae</taxon>
        <taxon>rosids</taxon>
        <taxon>fabids</taxon>
        <taxon>Malpighiales</taxon>
        <taxon>Rhizophoraceae</taxon>
        <taxon>Rhizophora</taxon>
    </lineage>
</organism>
<dbReference type="PANTHER" id="PTHR45631">
    <property type="entry name" value="OS07G0107800 PROTEIN-RELATED"/>
    <property type="match status" value="1"/>
</dbReference>
<dbReference type="AlphaFoldDB" id="A0A2P2MWG2"/>
<dbReference type="Gene3D" id="2.60.120.430">
    <property type="entry name" value="Galactose-binding lectin"/>
    <property type="match status" value="2"/>
</dbReference>
<feature type="signal peptide" evidence="14">
    <location>
        <begin position="1"/>
        <end position="24"/>
    </location>
</feature>
<evidence type="ECO:0000256" key="3">
    <source>
        <dbReference type="ARBA" id="ARBA00022679"/>
    </source>
</evidence>
<keyword evidence="9 13" id="KW-1133">Transmembrane helix</keyword>
<dbReference type="PROSITE" id="PS00108">
    <property type="entry name" value="PROTEIN_KINASE_ST"/>
    <property type="match status" value="1"/>
</dbReference>
<dbReference type="Pfam" id="PF07714">
    <property type="entry name" value="PK_Tyr_Ser-Thr"/>
    <property type="match status" value="1"/>
</dbReference>
<keyword evidence="6 12" id="KW-0547">Nucleotide-binding</keyword>
<evidence type="ECO:0000256" key="4">
    <source>
        <dbReference type="ARBA" id="ARBA00022692"/>
    </source>
</evidence>
<evidence type="ECO:0000256" key="7">
    <source>
        <dbReference type="ARBA" id="ARBA00022777"/>
    </source>
</evidence>
<dbReference type="SMART" id="SM00220">
    <property type="entry name" value="S_TKc"/>
    <property type="match status" value="1"/>
</dbReference>
<dbReference type="InterPro" id="IPR011009">
    <property type="entry name" value="Kinase-like_dom_sf"/>
</dbReference>
<keyword evidence="10 13" id="KW-0472">Membrane</keyword>
<feature type="chain" id="PRO_5015169776" evidence="14">
    <location>
        <begin position="25"/>
        <end position="831"/>
    </location>
</feature>
<evidence type="ECO:0000256" key="13">
    <source>
        <dbReference type="SAM" id="Phobius"/>
    </source>
</evidence>
<evidence type="ECO:0000256" key="12">
    <source>
        <dbReference type="PROSITE-ProRule" id="PRU10141"/>
    </source>
</evidence>
<dbReference type="EMBL" id="GGEC01054084">
    <property type="protein sequence ID" value="MBX34568.1"/>
    <property type="molecule type" value="Transcribed_RNA"/>
</dbReference>
<evidence type="ECO:0000313" key="16">
    <source>
        <dbReference type="EMBL" id="MBX34568.1"/>
    </source>
</evidence>
<dbReference type="FunFam" id="1.10.510.10:FF:000252">
    <property type="entry name" value="Receptor-like protein kinase FERONIA"/>
    <property type="match status" value="1"/>
</dbReference>
<keyword evidence="11" id="KW-0325">Glycoprotein</keyword>
<sequence>MKKFNFHSMLYPLCLLQFLLFSSASVPPYFINCGSDSTVDLDSRTFVGDSISGSSFSVGRNSHAIRNDKPLRDTFRLYRTARIYSKSSKYELSIADQGSYLVRFHFFAFSSGGTNLADALFNVSTSNFTLLSNFSTNSTNSPLIKEFFLNISAGKFDIQFTPTGTSSFAFVNAIEVILLPQAFIDEIVVVPPLRTQNSSAFPPLKTEYGNMVFPAGTQNVTFSSLQLNALQTLYRINVGGPEVNDSLWRIWAPDDGYLTLRGSAKNFSSLDTTLGSISGAEVQEINPELIYKTCKKAKLNDREVSHSANSNTTWRFGTRKKTRHVVRLHFCDIVSESAGKVNFYLFVNTKFRCKIYSTLLAVPLYKDLLVDSDDSGYMNISIAPDQDSPEKSAYLNGLEIMEIVENKTIPEEQSGKRSSLIIGLAVGLGLLSILVILILSALRWRRAKPLKASVPDANLPYGKVKLKLKMSFAEIQAATQNFDTKLLIGEGGFGKVYKGTLGDGTKVAVKRSDLNNGQGLPEFQTEVLVLSKIRHRHLVSLIGYCDEGDEMILVYEFMDKGTLRDHLYAWKESPETSSALSELTWKQRLEICIGAAKGLHYLHSGSDGGIIHRDVKSTNILLDEHYVAKVADFGLSQLGPSDPDHFSTGLKGSFGYLDPQYFRTLQLTNKSDVYSFGVVLCEVLCARKPIVKSSQREEINLAEWVLVWQAKGQLEKIIDPSLAGNINPNSLRKFGEIAEKCLKPEGADRPSMIDICWYLEYALQLQQTATHREPHKDSRTDTYSALVMPLSERANADDFPIEEQSLLFGGANDSNINPSGVFSQMNIDGAR</sequence>
<evidence type="ECO:0000256" key="9">
    <source>
        <dbReference type="ARBA" id="ARBA00022989"/>
    </source>
</evidence>
<comment type="subcellular location">
    <subcellularLocation>
        <location evidence="1">Membrane</location>
        <topology evidence="1">Single-pass type I membrane protein</topology>
    </subcellularLocation>
</comment>
<dbReference type="InterPro" id="IPR017441">
    <property type="entry name" value="Protein_kinase_ATP_BS"/>
</dbReference>
<evidence type="ECO:0000256" key="2">
    <source>
        <dbReference type="ARBA" id="ARBA00022527"/>
    </source>
</evidence>
<evidence type="ECO:0000256" key="10">
    <source>
        <dbReference type="ARBA" id="ARBA00023136"/>
    </source>
</evidence>
<keyword evidence="7 16" id="KW-0418">Kinase</keyword>
<accession>A0A2P2MWG2</accession>
<dbReference type="Gene3D" id="1.10.510.10">
    <property type="entry name" value="Transferase(Phosphotransferase) domain 1"/>
    <property type="match status" value="1"/>
</dbReference>
<proteinExistence type="predicted"/>